<evidence type="ECO:0000256" key="3">
    <source>
        <dbReference type="PROSITE-ProRule" id="PRU01172"/>
    </source>
</evidence>
<dbReference type="Pfam" id="PF00354">
    <property type="entry name" value="Pentaxin"/>
    <property type="match status" value="1"/>
</dbReference>
<feature type="region of interest" description="Disordered" evidence="4">
    <location>
        <begin position="39"/>
        <end position="92"/>
    </location>
</feature>
<dbReference type="Proteomes" id="UP001652627">
    <property type="component" value="Chromosome 26"/>
</dbReference>
<evidence type="ECO:0000259" key="6">
    <source>
        <dbReference type="PROSITE" id="PS51828"/>
    </source>
</evidence>
<dbReference type="InterPro" id="IPR001759">
    <property type="entry name" value="PTX_dom"/>
</dbReference>
<dbReference type="Gene3D" id="2.60.120.200">
    <property type="match status" value="1"/>
</dbReference>
<keyword evidence="1" id="KW-0479">Metal-binding</keyword>
<dbReference type="PANTHER" id="PTHR45869:SF2">
    <property type="entry name" value="C-REACTIVE PROTEIN-RELATED"/>
    <property type="match status" value="1"/>
</dbReference>
<dbReference type="SUPFAM" id="SSF49899">
    <property type="entry name" value="Concanavalin A-like lectins/glucanases"/>
    <property type="match status" value="1"/>
</dbReference>
<dbReference type="Gene3D" id="3.10.200.10">
    <property type="entry name" value="Alpha carbonic anhydrase"/>
    <property type="match status" value="2"/>
</dbReference>
<dbReference type="PANTHER" id="PTHR45869">
    <property type="entry name" value="C-REACTIVE PROTEIN-RELATED"/>
    <property type="match status" value="1"/>
</dbReference>
<dbReference type="GeneID" id="106499021"/>
<keyword evidence="2" id="KW-0106">Calcium</keyword>
<evidence type="ECO:0000313" key="8">
    <source>
        <dbReference type="RefSeq" id="XP_067167381.1"/>
    </source>
</evidence>
<dbReference type="PROSITE" id="PS51144">
    <property type="entry name" value="ALPHA_CA_2"/>
    <property type="match status" value="1"/>
</dbReference>
<sequence>MTPTARGAGISTQPELIFNQGELDEEHWAKHFADCAGTHQSPIDIQKKKVTHSRRLPQLEPSGDEGPLQGSVTRTNKGHSDNRHKPEENPSLAVKGLVSQPSGREAAAQSELSVAFGHADSQGKACRIDLPPTLHISRGLPGLCTAMQMHLHWGGLDLETSGSKHTVDGMRYFTEDGHFENTYYSEFLSKLAKIRFAGQSTKLTSLDVQATLPENLSRFCRYQGSLTTAPCSESVASTIFDSPTVVSHTQISLLENTLLDRQNRTPRNDCRHAQPLHGRVVEASFRATLAQEECHPEEFELRLEQIQMQLRDVKKELLNRVSQIVLSGVKSSTFPAFYFPAENVESYVNIQPHHDMTLQAFTLCFRTKAQKAGSQTVLSYSAQQRDNELWVTVGTDVGLGIGGHFISFPLHYKPEDWLHYCMAWASQSGTADLQLNRAVGKAKSIQKGYMTQAGGTLVLGKDRHTLLGTFSNGFAGWMTRVNLWSQVLNAADVRALAPCKPGQLKGDIIAWGETPMTLLGGMVLESDTSCE</sequence>
<keyword evidence="7" id="KW-1185">Reference proteome</keyword>
<dbReference type="Pfam" id="PF00194">
    <property type="entry name" value="Carb_anhydrase"/>
    <property type="match status" value="2"/>
</dbReference>
<dbReference type="RefSeq" id="XP_067167381.1">
    <property type="nucleotide sequence ID" value="XM_067311280.1"/>
</dbReference>
<reference evidence="8" key="1">
    <citation type="submission" date="2025-08" db="UniProtKB">
        <authorList>
            <consortium name="RefSeq"/>
        </authorList>
    </citation>
    <scope>IDENTIFICATION</scope>
    <source>
        <tissue evidence="8">Blood</tissue>
    </source>
</reference>
<evidence type="ECO:0000256" key="1">
    <source>
        <dbReference type="ARBA" id="ARBA00022723"/>
    </source>
</evidence>
<dbReference type="PRINTS" id="PR00895">
    <property type="entry name" value="PENTAXIN"/>
</dbReference>
<accession>A0ABM4FR07</accession>
<dbReference type="SMART" id="SM00159">
    <property type="entry name" value="PTX"/>
    <property type="match status" value="1"/>
</dbReference>
<protein>
    <submittedName>
        <fullName evidence="8">Carbonic anhydrase 6</fullName>
    </submittedName>
</protein>
<dbReference type="InterPro" id="IPR036398">
    <property type="entry name" value="CA_dom_sf"/>
</dbReference>
<name>A0ABM4FR07_9AVES</name>
<dbReference type="SMART" id="SM01057">
    <property type="entry name" value="Carb_anhydrase"/>
    <property type="match status" value="1"/>
</dbReference>
<evidence type="ECO:0000256" key="4">
    <source>
        <dbReference type="SAM" id="MobiDB-lite"/>
    </source>
</evidence>
<proteinExistence type="predicted"/>
<comment type="caution">
    <text evidence="3">Lacks conserved residue(s) required for the propagation of feature annotation.</text>
</comment>
<dbReference type="SUPFAM" id="SSF51069">
    <property type="entry name" value="Carbonic anhydrase"/>
    <property type="match status" value="1"/>
</dbReference>
<feature type="domain" description="Pentraxin (PTX)" evidence="6">
    <location>
        <begin position="333"/>
        <end position="530"/>
    </location>
</feature>
<dbReference type="PROSITE" id="PS51828">
    <property type="entry name" value="PTX_2"/>
    <property type="match status" value="1"/>
</dbReference>
<evidence type="ECO:0000259" key="5">
    <source>
        <dbReference type="PROSITE" id="PS51144"/>
    </source>
</evidence>
<gene>
    <name evidence="8" type="primary">CA6</name>
</gene>
<feature type="compositionally biased region" description="Basic and acidic residues" evidence="4">
    <location>
        <begin position="78"/>
        <end position="88"/>
    </location>
</feature>
<dbReference type="InterPro" id="IPR051005">
    <property type="entry name" value="Pentraxin_domain"/>
</dbReference>
<dbReference type="InterPro" id="IPR001148">
    <property type="entry name" value="CA_dom"/>
</dbReference>
<feature type="domain" description="Alpha-carbonic anhydrase" evidence="5">
    <location>
        <begin position="14"/>
        <end position="285"/>
    </location>
</feature>
<evidence type="ECO:0000313" key="7">
    <source>
        <dbReference type="Proteomes" id="UP001652627"/>
    </source>
</evidence>
<dbReference type="InterPro" id="IPR013320">
    <property type="entry name" value="ConA-like_dom_sf"/>
</dbReference>
<evidence type="ECO:0000256" key="2">
    <source>
        <dbReference type="ARBA" id="ARBA00022837"/>
    </source>
</evidence>
<organism evidence="7 8">
    <name type="scientific">Apteryx mantelli</name>
    <name type="common">North Island brown kiwi</name>
    <dbReference type="NCBI Taxonomy" id="2696672"/>
    <lineage>
        <taxon>Eukaryota</taxon>
        <taxon>Metazoa</taxon>
        <taxon>Chordata</taxon>
        <taxon>Craniata</taxon>
        <taxon>Vertebrata</taxon>
        <taxon>Euteleostomi</taxon>
        <taxon>Archelosauria</taxon>
        <taxon>Archosauria</taxon>
        <taxon>Dinosauria</taxon>
        <taxon>Saurischia</taxon>
        <taxon>Theropoda</taxon>
        <taxon>Coelurosauria</taxon>
        <taxon>Aves</taxon>
        <taxon>Palaeognathae</taxon>
        <taxon>Apterygiformes</taxon>
        <taxon>Apterygidae</taxon>
        <taxon>Apteryx</taxon>
    </lineage>
</organism>